<dbReference type="Gene3D" id="3.30.420.10">
    <property type="entry name" value="Ribonuclease H-like superfamily/Ribonuclease H"/>
    <property type="match status" value="1"/>
</dbReference>
<dbReference type="InterPro" id="IPR036875">
    <property type="entry name" value="Znf_CCHC_sf"/>
</dbReference>
<dbReference type="InterPro" id="IPR012337">
    <property type="entry name" value="RNaseH-like_sf"/>
</dbReference>
<dbReference type="InterPro" id="IPR001584">
    <property type="entry name" value="Integrase_cat-core"/>
</dbReference>
<feature type="compositionally biased region" description="Polar residues" evidence="5">
    <location>
        <begin position="757"/>
        <end position="766"/>
    </location>
</feature>
<evidence type="ECO:0000313" key="9">
    <source>
        <dbReference type="Proteomes" id="UP000326396"/>
    </source>
</evidence>
<proteinExistence type="predicted"/>
<keyword evidence="4" id="KW-0863">Zinc-finger</keyword>
<dbReference type="InterPro" id="IPR039537">
    <property type="entry name" value="Retrotran_Ty1/copia-like"/>
</dbReference>
<dbReference type="Gene3D" id="4.10.60.10">
    <property type="entry name" value="Zinc finger, CCHC-type"/>
    <property type="match status" value="1"/>
</dbReference>
<dbReference type="InterPro" id="IPR021109">
    <property type="entry name" value="Peptidase_aspartic_dom_sf"/>
</dbReference>
<dbReference type="Pfam" id="PF22936">
    <property type="entry name" value="Pol_BBD"/>
    <property type="match status" value="1"/>
</dbReference>
<evidence type="ECO:0000259" key="7">
    <source>
        <dbReference type="PROSITE" id="PS50994"/>
    </source>
</evidence>
<dbReference type="SUPFAM" id="SSF57756">
    <property type="entry name" value="Retrovirus zinc finger-like domains"/>
    <property type="match status" value="1"/>
</dbReference>
<dbReference type="GO" id="GO:0008233">
    <property type="term" value="F:peptidase activity"/>
    <property type="evidence" value="ECO:0007669"/>
    <property type="project" value="UniProtKB-KW"/>
</dbReference>
<dbReference type="PROSITE" id="PS50994">
    <property type="entry name" value="INTEGRASE"/>
    <property type="match status" value="1"/>
</dbReference>
<dbReference type="Pfam" id="PF08284">
    <property type="entry name" value="RVP_2"/>
    <property type="match status" value="1"/>
</dbReference>
<accession>A0A5N6M8U6</accession>
<keyword evidence="4" id="KW-0862">Zinc</keyword>
<name>A0A5N6M8U6_9ASTR</name>
<evidence type="ECO:0000313" key="8">
    <source>
        <dbReference type="EMBL" id="KAD3337069.1"/>
    </source>
</evidence>
<reference evidence="8 9" key="1">
    <citation type="submission" date="2019-05" db="EMBL/GenBank/DDBJ databases">
        <title>Mikania micrantha, genome provides insights into the molecular mechanism of rapid growth.</title>
        <authorList>
            <person name="Liu B."/>
        </authorList>
    </citation>
    <scope>NUCLEOTIDE SEQUENCE [LARGE SCALE GENOMIC DNA]</scope>
    <source>
        <strain evidence="8">NLD-2019</strain>
        <tissue evidence="8">Leaf</tissue>
    </source>
</reference>
<dbReference type="CDD" id="cd00303">
    <property type="entry name" value="retropepsin_like"/>
    <property type="match status" value="1"/>
</dbReference>
<dbReference type="InterPro" id="IPR036397">
    <property type="entry name" value="RNaseH_sf"/>
</dbReference>
<keyword evidence="3" id="KW-0378">Hydrolase</keyword>
<dbReference type="GO" id="GO:0006508">
    <property type="term" value="P:proteolysis"/>
    <property type="evidence" value="ECO:0007669"/>
    <property type="project" value="UniProtKB-KW"/>
</dbReference>
<evidence type="ECO:0000256" key="2">
    <source>
        <dbReference type="ARBA" id="ARBA00022723"/>
    </source>
</evidence>
<dbReference type="EMBL" id="SZYD01000016">
    <property type="protein sequence ID" value="KAD3337069.1"/>
    <property type="molecule type" value="Genomic_DNA"/>
</dbReference>
<dbReference type="Proteomes" id="UP000326396">
    <property type="component" value="Linkage Group LG6"/>
</dbReference>
<feature type="region of interest" description="Disordered" evidence="5">
    <location>
        <begin position="89"/>
        <end position="150"/>
    </location>
</feature>
<keyword evidence="9" id="KW-1185">Reference proteome</keyword>
<gene>
    <name evidence="8" type="ORF">E3N88_32589</name>
</gene>
<dbReference type="SUPFAM" id="SSF53098">
    <property type="entry name" value="Ribonuclease H-like"/>
    <property type="match status" value="1"/>
</dbReference>
<feature type="domain" description="CCHC-type" evidence="6">
    <location>
        <begin position="154"/>
        <end position="170"/>
    </location>
</feature>
<evidence type="ECO:0000256" key="3">
    <source>
        <dbReference type="ARBA" id="ARBA00022801"/>
    </source>
</evidence>
<dbReference type="GO" id="GO:0015074">
    <property type="term" value="P:DNA integration"/>
    <property type="evidence" value="ECO:0007669"/>
    <property type="project" value="InterPro"/>
</dbReference>
<feature type="region of interest" description="Disordered" evidence="5">
    <location>
        <begin position="757"/>
        <end position="776"/>
    </location>
</feature>
<organism evidence="8 9">
    <name type="scientific">Mikania micrantha</name>
    <name type="common">bitter vine</name>
    <dbReference type="NCBI Taxonomy" id="192012"/>
    <lineage>
        <taxon>Eukaryota</taxon>
        <taxon>Viridiplantae</taxon>
        <taxon>Streptophyta</taxon>
        <taxon>Embryophyta</taxon>
        <taxon>Tracheophyta</taxon>
        <taxon>Spermatophyta</taxon>
        <taxon>Magnoliopsida</taxon>
        <taxon>eudicotyledons</taxon>
        <taxon>Gunneridae</taxon>
        <taxon>Pentapetalae</taxon>
        <taxon>asterids</taxon>
        <taxon>campanulids</taxon>
        <taxon>Asterales</taxon>
        <taxon>Asteraceae</taxon>
        <taxon>Asteroideae</taxon>
        <taxon>Heliantheae alliance</taxon>
        <taxon>Eupatorieae</taxon>
        <taxon>Mikania</taxon>
    </lineage>
</organism>
<protein>
    <recommendedName>
        <fullName evidence="10">Integrase catalytic domain-containing protein</fullName>
    </recommendedName>
</protein>
<evidence type="ECO:0000256" key="5">
    <source>
        <dbReference type="SAM" id="MobiDB-lite"/>
    </source>
</evidence>
<feature type="domain" description="Integrase catalytic" evidence="7">
    <location>
        <begin position="273"/>
        <end position="370"/>
    </location>
</feature>
<dbReference type="SUPFAM" id="SSF50630">
    <property type="entry name" value="Acid proteases"/>
    <property type="match status" value="1"/>
</dbReference>
<evidence type="ECO:0000256" key="1">
    <source>
        <dbReference type="ARBA" id="ARBA00022670"/>
    </source>
</evidence>
<dbReference type="GO" id="GO:0008270">
    <property type="term" value="F:zinc ion binding"/>
    <property type="evidence" value="ECO:0007669"/>
    <property type="project" value="UniProtKB-KW"/>
</dbReference>
<sequence>MQMKEDETIDSFTARLSSIVTKATSCDFTFDQPTLVRKLLNSVPDRFIQIVASIEQFTNLDTVTLDETIGRLKTFEERIKSRRANTSDNHDKLLFTKHDNKTGHRRQFGNHGQKKFNSSRKKWHNKYNKQSDDNSSHKNNPNKPKGSNKMSKVKCYNCQKCGHYANDCTQEKKVQEQSNLIKEDEEPTLLMAVINEDVKDEEILLNEKEIEPKLSTNSINTLWYLDNGASNHMTGNHEHFKEIDENVTGQDEAFKTFKEFKLKVENEEGIKLKMLRTDRGGEFTSNEFTQFCKDNGIAGQLTAPYSPQQNGVVERRNITMLSTTRSMLKAMSMPQNFWAEAVRHTIYVLNRVLTKALTDCTPYEALECRKPNLGSVRVFGCVAYSKVPSQHLTKLHDRSIKMSPTPTTGNSEGESAYDVINESEQISSPNSPNTPFTPPTYTFEPNSMEVAEYTSSSDSSAKPFDHTPIKGFRSLDDVYERAPEIETTELLFTEEEPQNYKEASAIGLKWVFKTKRDASGNIIKHKARLVAKGYVQQHGIDFDEVFAPVARIETFRLILALAAYNGWEVHHLVVKSAFLHGELKEEVYVTQPEGFVKSGNAGKLDQTLKSLDFKKCTLEQAVYIKRNKTSILLIGVYVDDLIVTGTPKKEIEHFKSQMEEKFEMSDLGLLAYYLGIEVTQLGGEISIKQSGYITKILKNAGMQDSNETKIPMNPGILLTKSEGETVDAEAIGLARLIEEKLTLQSKGFIPNRIVGSNSSAKAQSSPGILGPAPSQRLTLPAPNPIRRLSAAAARERREKGLCYYCDERYAPGHKCSKPQLFMITDVTELDEDVSTNNEPTDPLSDDTQAEISFHAISGTILPQTLRLPGKIHNKDVVILIDGGSTHNFIEQSLVERFGLTVDQGVKLEVVVANREKLTCTGRVRNLLVIIQGYTITADFFVLPVAACPIVLGVQWLKTLGPVEIDFQNLTLGFHLAGSSHKLQGLKGSDLFALKDNELLGIQGTAMLLQIHPIGINPTCSTKPCYAIQRGNKRGSSQLAGARFTTISENSILIHLIHQSEELGYRSWFTSSHWFKSSVVHAFTGSLLIVRLIDWLSGSHFTSSPPLRLYGVPTVFREFTRADCPGSQ</sequence>
<keyword evidence="1" id="KW-0645">Protease</keyword>
<dbReference type="AlphaFoldDB" id="A0A5N6M8U6"/>
<comment type="caution">
    <text evidence="8">The sequence shown here is derived from an EMBL/GenBank/DDBJ whole genome shotgun (WGS) entry which is preliminary data.</text>
</comment>
<dbReference type="PROSITE" id="PS50158">
    <property type="entry name" value="ZF_CCHC"/>
    <property type="match status" value="1"/>
</dbReference>
<feature type="compositionally biased region" description="Basic residues" evidence="5">
    <location>
        <begin position="103"/>
        <end position="127"/>
    </location>
</feature>
<dbReference type="PANTHER" id="PTHR42648:SF25">
    <property type="entry name" value="RNA-DIRECTED DNA POLYMERASE"/>
    <property type="match status" value="1"/>
</dbReference>
<dbReference type="GO" id="GO:0003676">
    <property type="term" value="F:nucleic acid binding"/>
    <property type="evidence" value="ECO:0007669"/>
    <property type="project" value="InterPro"/>
</dbReference>
<dbReference type="InterPro" id="IPR013103">
    <property type="entry name" value="RVT_2"/>
</dbReference>
<dbReference type="Pfam" id="PF07727">
    <property type="entry name" value="RVT_2"/>
    <property type="match status" value="1"/>
</dbReference>
<evidence type="ECO:0008006" key="10">
    <source>
        <dbReference type="Google" id="ProtNLM"/>
    </source>
</evidence>
<keyword evidence="2" id="KW-0479">Metal-binding</keyword>
<feature type="compositionally biased region" description="Basic and acidic residues" evidence="5">
    <location>
        <begin position="89"/>
        <end position="102"/>
    </location>
</feature>
<dbReference type="Gene3D" id="2.40.70.10">
    <property type="entry name" value="Acid Proteases"/>
    <property type="match status" value="1"/>
</dbReference>
<dbReference type="PANTHER" id="PTHR42648">
    <property type="entry name" value="TRANSPOSASE, PUTATIVE-RELATED"/>
    <property type="match status" value="1"/>
</dbReference>
<dbReference type="InterPro" id="IPR054722">
    <property type="entry name" value="PolX-like_BBD"/>
</dbReference>
<feature type="compositionally biased region" description="Low complexity" evidence="5">
    <location>
        <begin position="137"/>
        <end position="150"/>
    </location>
</feature>
<dbReference type="InterPro" id="IPR001878">
    <property type="entry name" value="Znf_CCHC"/>
</dbReference>
<dbReference type="OrthoDB" id="1738629at2759"/>
<evidence type="ECO:0000259" key="6">
    <source>
        <dbReference type="PROSITE" id="PS50158"/>
    </source>
</evidence>
<evidence type="ECO:0000256" key="4">
    <source>
        <dbReference type="PROSITE-ProRule" id="PRU00047"/>
    </source>
</evidence>